<dbReference type="EMBL" id="BMAU01021136">
    <property type="protein sequence ID" value="GFX91775.1"/>
    <property type="molecule type" value="Genomic_DNA"/>
</dbReference>
<evidence type="ECO:0000313" key="2">
    <source>
        <dbReference type="Proteomes" id="UP000887159"/>
    </source>
</evidence>
<reference evidence="1" key="1">
    <citation type="submission" date="2020-08" db="EMBL/GenBank/DDBJ databases">
        <title>Multicomponent nature underlies the extraordinary mechanical properties of spider dragline silk.</title>
        <authorList>
            <person name="Kono N."/>
            <person name="Nakamura H."/>
            <person name="Mori M."/>
            <person name="Yoshida Y."/>
            <person name="Ohtoshi R."/>
            <person name="Malay A.D."/>
            <person name="Moran D.A.P."/>
            <person name="Tomita M."/>
            <person name="Numata K."/>
            <person name="Arakawa K."/>
        </authorList>
    </citation>
    <scope>NUCLEOTIDE SEQUENCE</scope>
</reference>
<sequence length="75" mass="8569">MRTSLKKKTTSLLPGQLRSTQGCIEYEKTEAFGIRFALHFLSSPDLQSSDFHLLPNLKKLFLKRASSPMKKSRDL</sequence>
<comment type="caution">
    <text evidence="1">The sequence shown here is derived from an EMBL/GenBank/DDBJ whole genome shotgun (WGS) entry which is preliminary data.</text>
</comment>
<keyword evidence="2" id="KW-1185">Reference proteome</keyword>
<dbReference type="AlphaFoldDB" id="A0A8X6RBU2"/>
<organism evidence="1 2">
    <name type="scientific">Trichonephila clavipes</name>
    <name type="common">Golden silk orbweaver</name>
    <name type="synonym">Nephila clavipes</name>
    <dbReference type="NCBI Taxonomy" id="2585209"/>
    <lineage>
        <taxon>Eukaryota</taxon>
        <taxon>Metazoa</taxon>
        <taxon>Ecdysozoa</taxon>
        <taxon>Arthropoda</taxon>
        <taxon>Chelicerata</taxon>
        <taxon>Arachnida</taxon>
        <taxon>Araneae</taxon>
        <taxon>Araneomorphae</taxon>
        <taxon>Entelegynae</taxon>
        <taxon>Araneoidea</taxon>
        <taxon>Nephilidae</taxon>
        <taxon>Trichonephila</taxon>
    </lineage>
</organism>
<name>A0A8X6RBU2_TRICX</name>
<gene>
    <name evidence="1" type="ORF">TNCV_3529741</name>
</gene>
<protein>
    <submittedName>
        <fullName evidence="1">Uncharacterized protein</fullName>
    </submittedName>
</protein>
<dbReference type="Proteomes" id="UP000887159">
    <property type="component" value="Unassembled WGS sequence"/>
</dbReference>
<proteinExistence type="predicted"/>
<accession>A0A8X6RBU2</accession>
<evidence type="ECO:0000313" key="1">
    <source>
        <dbReference type="EMBL" id="GFX91775.1"/>
    </source>
</evidence>